<keyword evidence="3" id="KW-1185">Reference proteome</keyword>
<accession>A0ABW6WUP3</accession>
<evidence type="ECO:0000313" key="2">
    <source>
        <dbReference type="EMBL" id="MFF5295936.1"/>
    </source>
</evidence>
<organism evidence="2 3">
    <name type="scientific">Paractinoplanes globisporus</name>
    <dbReference type="NCBI Taxonomy" id="113565"/>
    <lineage>
        <taxon>Bacteria</taxon>
        <taxon>Bacillati</taxon>
        <taxon>Actinomycetota</taxon>
        <taxon>Actinomycetes</taxon>
        <taxon>Micromonosporales</taxon>
        <taxon>Micromonosporaceae</taxon>
        <taxon>Paractinoplanes</taxon>
    </lineage>
</organism>
<dbReference type="RefSeq" id="WP_026206653.1">
    <property type="nucleotide sequence ID" value="NZ_JBIAZU010000008.1"/>
</dbReference>
<gene>
    <name evidence="2" type="ORF">ACFY35_41435</name>
</gene>
<proteinExistence type="predicted"/>
<reference evidence="2 3" key="1">
    <citation type="submission" date="2024-10" db="EMBL/GenBank/DDBJ databases">
        <title>The Natural Products Discovery Center: Release of the First 8490 Sequenced Strains for Exploring Actinobacteria Biosynthetic Diversity.</title>
        <authorList>
            <person name="Kalkreuter E."/>
            <person name="Kautsar S.A."/>
            <person name="Yang D."/>
            <person name="Bader C.D."/>
            <person name="Teijaro C.N."/>
            <person name="Fluegel L."/>
            <person name="Davis C.M."/>
            <person name="Simpson J.R."/>
            <person name="Lauterbach L."/>
            <person name="Steele A.D."/>
            <person name="Gui C."/>
            <person name="Meng S."/>
            <person name="Li G."/>
            <person name="Viehrig K."/>
            <person name="Ye F."/>
            <person name="Su P."/>
            <person name="Kiefer A.F."/>
            <person name="Nichols A."/>
            <person name="Cepeda A.J."/>
            <person name="Yan W."/>
            <person name="Fan B."/>
            <person name="Jiang Y."/>
            <person name="Adhikari A."/>
            <person name="Zheng C.-J."/>
            <person name="Schuster L."/>
            <person name="Cowan T.M."/>
            <person name="Smanski M.J."/>
            <person name="Chevrette M.G."/>
            <person name="De Carvalho L.P.S."/>
            <person name="Shen B."/>
        </authorList>
    </citation>
    <scope>NUCLEOTIDE SEQUENCE [LARGE SCALE GENOMIC DNA]</scope>
    <source>
        <strain evidence="2 3">NPDC000087</strain>
    </source>
</reference>
<keyword evidence="1" id="KW-0812">Transmembrane</keyword>
<protein>
    <submittedName>
        <fullName evidence="2">Uncharacterized protein</fullName>
    </submittedName>
</protein>
<feature type="transmembrane region" description="Helical" evidence="1">
    <location>
        <begin position="42"/>
        <end position="61"/>
    </location>
</feature>
<keyword evidence="1" id="KW-1133">Transmembrane helix</keyword>
<evidence type="ECO:0000313" key="3">
    <source>
        <dbReference type="Proteomes" id="UP001602245"/>
    </source>
</evidence>
<evidence type="ECO:0000256" key="1">
    <source>
        <dbReference type="SAM" id="Phobius"/>
    </source>
</evidence>
<comment type="caution">
    <text evidence="2">The sequence shown here is derived from an EMBL/GenBank/DDBJ whole genome shotgun (WGS) entry which is preliminary data.</text>
</comment>
<name>A0ABW6WUP3_9ACTN</name>
<dbReference type="Proteomes" id="UP001602245">
    <property type="component" value="Unassembled WGS sequence"/>
</dbReference>
<keyword evidence="1" id="KW-0472">Membrane</keyword>
<dbReference type="EMBL" id="JBIAZU010000008">
    <property type="protein sequence ID" value="MFF5295936.1"/>
    <property type="molecule type" value="Genomic_DNA"/>
</dbReference>
<sequence>MPGKKTGQSALVVLTLSSAFAGAILGAVVQNEITGPRRLLDMVVLLLCLTVIGLAAAVVAMSRSTQRSVDDLFKVLDITVRCQMVKDANRYRSPSDDMVVRAFQEAQREILVLDRVTDSGVRPDTGMQSNVMAWHLDAILDRVEKAGIRYRRYCQVPDTASPFPFAAGQSHSENTFARHCVRMGEMNSAGRDVSLRVTPTSFPYKFLIIDRKVLILQLQELCETDENEREPRTMCELVISDPRGQLIQHFLGMWVQLEGHHRTRSLDARSAEMAMLRSWIDRPAVGKQR</sequence>